<dbReference type="RefSeq" id="WP_149428392.1">
    <property type="nucleotide sequence ID" value="NZ_VLNY01000001.1"/>
</dbReference>
<dbReference type="OrthoDB" id="4559752at2"/>
<feature type="chain" id="PRO_5022960470" description="DUF8020 domain-containing protein" evidence="2">
    <location>
        <begin position="27"/>
        <end position="246"/>
    </location>
</feature>
<evidence type="ECO:0000259" key="3">
    <source>
        <dbReference type="Pfam" id="PF26059"/>
    </source>
</evidence>
<comment type="caution">
    <text evidence="4">The sequence shown here is derived from an EMBL/GenBank/DDBJ whole genome shotgun (WGS) entry which is preliminary data.</text>
</comment>
<dbReference type="Proteomes" id="UP000322244">
    <property type="component" value="Unassembled WGS sequence"/>
</dbReference>
<protein>
    <recommendedName>
        <fullName evidence="3">DUF8020 domain-containing protein</fullName>
    </recommendedName>
</protein>
<accession>A0A5A7SIR9</accession>
<keyword evidence="2" id="KW-0732">Signal</keyword>
<gene>
    <name evidence="4" type="ORF">FOY51_01295</name>
</gene>
<keyword evidence="1" id="KW-0812">Transmembrane</keyword>
<organism evidence="4 5">
    <name type="scientific">Antrihabitans cavernicola</name>
    <dbReference type="NCBI Taxonomy" id="2495913"/>
    <lineage>
        <taxon>Bacteria</taxon>
        <taxon>Bacillati</taxon>
        <taxon>Actinomycetota</taxon>
        <taxon>Actinomycetes</taxon>
        <taxon>Mycobacteriales</taxon>
        <taxon>Nocardiaceae</taxon>
        <taxon>Antrihabitans</taxon>
    </lineage>
</organism>
<name>A0A5A7SIR9_9NOCA</name>
<feature type="signal peptide" evidence="2">
    <location>
        <begin position="1"/>
        <end position="26"/>
    </location>
</feature>
<sequence>MKLNKLAATAALVIASIGIASGTANAAPAPAPAAPAGQDLGVDVLPGVHYSATNNGKSAVITAAAGTLTVENGNFEVKDATGKVIAGTPLTAQIGDISVPIDAKVSGNTATITPDASRGVFHPVDLPFQDTAPWKTPYDREQAAWNRLKDTISTGAAVGAIVGAIFAGGVGCLIGGVVAGGGTAVGSFGFLAALGIPAAIIGCIGGAVVFAPLGALGGSILIGAPVAIAAAVQYFTTINAPFKPAK</sequence>
<dbReference type="InterPro" id="IPR058333">
    <property type="entry name" value="DUF8020"/>
</dbReference>
<proteinExistence type="predicted"/>
<feature type="transmembrane region" description="Helical" evidence="1">
    <location>
        <begin position="190"/>
        <end position="210"/>
    </location>
</feature>
<dbReference type="AlphaFoldDB" id="A0A5A7SIR9"/>
<dbReference type="Pfam" id="PF26059">
    <property type="entry name" value="DUF8020"/>
    <property type="match status" value="1"/>
</dbReference>
<evidence type="ECO:0000313" key="4">
    <source>
        <dbReference type="EMBL" id="KAA0024617.1"/>
    </source>
</evidence>
<evidence type="ECO:0000313" key="5">
    <source>
        <dbReference type="Proteomes" id="UP000322244"/>
    </source>
</evidence>
<evidence type="ECO:0000256" key="1">
    <source>
        <dbReference type="SAM" id="Phobius"/>
    </source>
</evidence>
<evidence type="ECO:0000256" key="2">
    <source>
        <dbReference type="SAM" id="SignalP"/>
    </source>
</evidence>
<reference evidence="4 5" key="1">
    <citation type="submission" date="2019-07" db="EMBL/GenBank/DDBJ databases">
        <title>Rhodococcus cavernicolus sp. nov., isolated from a cave.</title>
        <authorList>
            <person name="Lee S.D."/>
        </authorList>
    </citation>
    <scope>NUCLEOTIDE SEQUENCE [LARGE SCALE GENOMIC DNA]</scope>
    <source>
        <strain evidence="4 5">C1-24</strain>
    </source>
</reference>
<keyword evidence="1" id="KW-0472">Membrane</keyword>
<feature type="transmembrane region" description="Helical" evidence="1">
    <location>
        <begin position="216"/>
        <end position="236"/>
    </location>
</feature>
<dbReference type="EMBL" id="VLNY01000001">
    <property type="protein sequence ID" value="KAA0024617.1"/>
    <property type="molecule type" value="Genomic_DNA"/>
</dbReference>
<feature type="transmembrane region" description="Helical" evidence="1">
    <location>
        <begin position="156"/>
        <end position="178"/>
    </location>
</feature>
<keyword evidence="1" id="KW-1133">Transmembrane helix</keyword>
<feature type="domain" description="DUF8020" evidence="3">
    <location>
        <begin position="47"/>
        <end position="116"/>
    </location>
</feature>
<keyword evidence="5" id="KW-1185">Reference proteome</keyword>